<accession>H1KQ24</accession>
<dbReference type="Pfam" id="PF00202">
    <property type="entry name" value="Aminotran_3"/>
    <property type="match status" value="1"/>
</dbReference>
<keyword evidence="4 10" id="KW-0032">Aminotransferase</keyword>
<evidence type="ECO:0000256" key="10">
    <source>
        <dbReference type="HAMAP-Rule" id="MF_00834"/>
    </source>
</evidence>
<gene>
    <name evidence="10" type="primary">bioA</name>
    <name evidence="12" type="ORF">MetexDRAFT_4737</name>
</gene>
<keyword evidence="3" id="KW-0055">Arginine biosynthesis</keyword>
<evidence type="ECO:0000256" key="9">
    <source>
        <dbReference type="ARBA" id="ARBA00048449"/>
    </source>
</evidence>
<dbReference type="UniPathway" id="UPA00078">
    <property type="reaction ID" value="UER00160"/>
</dbReference>
<evidence type="ECO:0000256" key="1">
    <source>
        <dbReference type="ARBA" id="ARBA00001933"/>
    </source>
</evidence>
<keyword evidence="3" id="KW-0028">Amino-acid biosynthesis</keyword>
<organism evidence="12 13">
    <name type="scientific">Methylorubrum extorquens DSM 13060</name>
    <dbReference type="NCBI Taxonomy" id="882800"/>
    <lineage>
        <taxon>Bacteria</taxon>
        <taxon>Pseudomonadati</taxon>
        <taxon>Pseudomonadota</taxon>
        <taxon>Alphaproteobacteria</taxon>
        <taxon>Hyphomicrobiales</taxon>
        <taxon>Methylobacteriaceae</taxon>
        <taxon>Methylorubrum</taxon>
    </lineage>
</organism>
<keyword evidence="7 10" id="KW-0093">Biotin biosynthesis</keyword>
<comment type="similarity">
    <text evidence="10">Belongs to the class-III pyridoxal-phosphate-dependent aminotransferase family. BioA subfamily.</text>
</comment>
<keyword evidence="5 10" id="KW-0808">Transferase</keyword>
<feature type="binding site" evidence="10">
    <location>
        <position position="110"/>
    </location>
    <ligand>
        <name>substrate</name>
    </ligand>
</feature>
<dbReference type="PROSITE" id="PS00600">
    <property type="entry name" value="AA_TRANSFER_CLASS_3"/>
    <property type="match status" value="1"/>
</dbReference>
<feature type="binding site" evidence="10">
    <location>
        <position position="297"/>
    </location>
    <ligand>
        <name>pyridoxal 5'-phosphate</name>
        <dbReference type="ChEBI" id="CHEBI:597326"/>
    </ligand>
</feature>
<reference evidence="12 13" key="1">
    <citation type="submission" date="2011-09" db="EMBL/GenBank/DDBJ databases">
        <title>The draft genome of Methylobacterium extorquens DSM 13060.</title>
        <authorList>
            <consortium name="US DOE Joint Genome Institute (JGI-PGF)"/>
            <person name="Lucas S."/>
            <person name="Han J."/>
            <person name="Lapidus A."/>
            <person name="Cheng J.-F."/>
            <person name="Goodwin L."/>
            <person name="Pitluck S."/>
            <person name="Peters L."/>
            <person name="Land M.L."/>
            <person name="Hauser L."/>
            <person name="Koskimaki J."/>
            <person name="Halonen O."/>
            <person name="Pirttila A."/>
            <person name="Frank C."/>
            <person name="Woyke T.J."/>
        </authorList>
    </citation>
    <scope>NUCLEOTIDE SEQUENCE [LARGE SCALE GENOMIC DNA]</scope>
    <source>
        <strain evidence="12 13">DSM 13060</strain>
    </source>
</reference>
<feature type="binding site" evidence="10">
    <location>
        <begin position="170"/>
        <end position="171"/>
    </location>
    <ligand>
        <name>pyridoxal 5'-phosphate</name>
        <dbReference type="ChEBI" id="CHEBI:597326"/>
    </ligand>
</feature>
<evidence type="ECO:0000313" key="12">
    <source>
        <dbReference type="EMBL" id="EHP90372.1"/>
    </source>
</evidence>
<evidence type="ECO:0000256" key="3">
    <source>
        <dbReference type="ARBA" id="ARBA00022571"/>
    </source>
</evidence>
<evidence type="ECO:0000256" key="7">
    <source>
        <dbReference type="ARBA" id="ARBA00022756"/>
    </source>
</evidence>
<name>H1KQ24_METEX</name>
<comment type="subunit">
    <text evidence="10">Homodimer.</text>
</comment>
<dbReference type="InterPro" id="IPR005815">
    <property type="entry name" value="BioA"/>
</dbReference>
<sequence length="478" mass="50760">MRHPPPFAGRVPAEQAGEGSDASEECGVSPSPDPFGATLSRRGEREGLTRLTPSAPPLNPAPMTALEHHHLWRPYTQMKTAAPPLEAIATRGSRITLKGGRELIDGIASWWTAVHGYNHPHIAAAMADQLMRMPHVMFGGLTHAPAERLGARLAALLPGDLNHVFFTDSGSVAVEVALKMAVQLWLNRGETGRTRVLAFRGGYHGDTMGAMSACDPEEGMHRRFGAYLPTQVFCALPRTAEDEAALDAALARHRHELAAVIVEPLVQGAGGMLTHPPEVLATIARLARRHGLPLIADEIFTGFGRTGTLFACEQAGIVPDILCLSKALTGGTMALAATVATTEIFSAFWSDEASAALMHGPTFMANPLACAAANASLDLFEAEPRLAQAQAIAARLQEGLAPLSRLPGVREVRVLGAIGAVQFAGTPELADLKRRFVERGVWVRPFGDIVYLTPALTIDAGDLDRLIAAVTAVTEAVA</sequence>
<dbReference type="InterPro" id="IPR005814">
    <property type="entry name" value="Aminotrans_3"/>
</dbReference>
<dbReference type="PANTHER" id="PTHR42684:SF17">
    <property type="entry name" value="ADENOSYLMETHIONINE-8-AMINO-7-OXONONANOATE AMINOTRANSFERASE"/>
    <property type="match status" value="1"/>
</dbReference>
<dbReference type="NCBIfam" id="TIGR00508">
    <property type="entry name" value="bioA"/>
    <property type="match status" value="1"/>
</dbReference>
<dbReference type="GO" id="GO:0009102">
    <property type="term" value="P:biotin biosynthetic process"/>
    <property type="evidence" value="ECO:0007669"/>
    <property type="project" value="UniProtKB-UniRule"/>
</dbReference>
<dbReference type="EMBL" id="AGJK01000188">
    <property type="protein sequence ID" value="EHP90372.1"/>
    <property type="molecule type" value="Genomic_DNA"/>
</dbReference>
<keyword evidence="6 10" id="KW-0949">S-adenosyl-L-methionine</keyword>
<evidence type="ECO:0000256" key="8">
    <source>
        <dbReference type="ARBA" id="ARBA00022898"/>
    </source>
</evidence>
<dbReference type="PATRIC" id="fig|882800.3.peg.4637"/>
<dbReference type="Gene3D" id="3.40.640.10">
    <property type="entry name" value="Type I PLP-dependent aspartate aminotransferase-like (Major domain)"/>
    <property type="match status" value="1"/>
</dbReference>
<protein>
    <recommendedName>
        <fullName evidence="10">Adenosylmethionine-8-amino-7-oxononanoate aminotransferase</fullName>
        <ecNumber evidence="10">2.6.1.62</ecNumber>
    </recommendedName>
    <alternativeName>
        <fullName evidence="10">7,8-diamino-pelargonic acid aminotransferase</fullName>
        <shortName evidence="10">DAPA AT</shortName>
        <shortName evidence="10">DAPA aminotransferase</shortName>
    </alternativeName>
    <alternativeName>
        <fullName evidence="10">7,8-diaminononanoate synthase</fullName>
        <shortName evidence="10">DANS</shortName>
    </alternativeName>
    <alternativeName>
        <fullName evidence="10">Diaminopelargonic acid synthase</fullName>
    </alternativeName>
</protein>
<dbReference type="AlphaFoldDB" id="H1KQ24"/>
<comment type="function">
    <text evidence="10">Catalyzes the transfer of the alpha-amino group from S-adenosyl-L-methionine (SAM) to 7-keto-8-aminopelargonic acid (KAPA) to form 7,8-diaminopelargonic acid (DAPA). It is the only aminotransferase known to utilize SAM as an amino donor.</text>
</comment>
<dbReference type="GO" id="GO:0004015">
    <property type="term" value="F:adenosylmethionine-8-amino-7-oxononanoate transaminase activity"/>
    <property type="evidence" value="ECO:0007669"/>
    <property type="project" value="UniProtKB-UniRule"/>
</dbReference>
<dbReference type="Proteomes" id="UP000004382">
    <property type="component" value="Unassembled WGS sequence"/>
</dbReference>
<feature type="binding site" evidence="10">
    <location>
        <position position="203"/>
    </location>
    <ligand>
        <name>substrate</name>
    </ligand>
</feature>
<feature type="modified residue" description="N6-(pyridoxal phosphate)lysine" evidence="10">
    <location>
        <position position="326"/>
    </location>
</feature>
<dbReference type="InterPro" id="IPR015421">
    <property type="entry name" value="PyrdxlP-dep_Trfase_major"/>
</dbReference>
<keyword evidence="10" id="KW-0963">Cytoplasm</keyword>
<dbReference type="NCBIfam" id="NF004624">
    <property type="entry name" value="PRK05964.1"/>
    <property type="match status" value="1"/>
</dbReference>
<dbReference type="SUPFAM" id="SSF53383">
    <property type="entry name" value="PLP-dependent transferases"/>
    <property type="match status" value="1"/>
</dbReference>
<dbReference type="InterPro" id="IPR015424">
    <property type="entry name" value="PyrdxlP-dep_Trfase"/>
</dbReference>
<comment type="caution">
    <text evidence="12">The sequence shown here is derived from an EMBL/GenBank/DDBJ whole genome shotgun (WGS) entry which is preliminary data.</text>
</comment>
<dbReference type="GO" id="GO:0006526">
    <property type="term" value="P:L-arginine biosynthetic process"/>
    <property type="evidence" value="ECO:0007669"/>
    <property type="project" value="UniProtKB-KW"/>
</dbReference>
<evidence type="ECO:0000256" key="4">
    <source>
        <dbReference type="ARBA" id="ARBA00022576"/>
    </source>
</evidence>
<feature type="binding site" evidence="10">
    <location>
        <begin position="361"/>
        <end position="362"/>
    </location>
    <ligand>
        <name>pyridoxal 5'-phosphate</name>
        <dbReference type="ChEBI" id="CHEBI:597326"/>
    </ligand>
</feature>
<feature type="site" description="Participates in the substrate recognition with KAPA and in a stacking interaction with the adenine ring of SAM" evidence="10">
    <location>
        <position position="75"/>
    </location>
</feature>
<comment type="subcellular location">
    <subcellularLocation>
        <location evidence="10">Cytoplasm</location>
    </subcellularLocation>
</comment>
<dbReference type="InterPro" id="IPR015422">
    <property type="entry name" value="PyrdxlP-dep_Trfase_small"/>
</dbReference>
<comment type="catalytic activity">
    <reaction evidence="9 10">
        <text>(8S)-8-amino-7-oxononanoate + S-adenosyl-L-methionine = S-adenosyl-4-methylsulfanyl-2-oxobutanoate + (7R,8S)-7,8-diammoniononanoate</text>
        <dbReference type="Rhea" id="RHEA:16861"/>
        <dbReference type="ChEBI" id="CHEBI:16490"/>
        <dbReference type="ChEBI" id="CHEBI:59789"/>
        <dbReference type="ChEBI" id="CHEBI:149468"/>
        <dbReference type="ChEBI" id="CHEBI:149469"/>
        <dbReference type="EC" id="2.6.1.62"/>
    </reaction>
</comment>
<feature type="binding site" evidence="10">
    <location>
        <position position="360"/>
    </location>
    <ligand>
        <name>substrate</name>
    </ligand>
</feature>
<dbReference type="PANTHER" id="PTHR42684">
    <property type="entry name" value="ADENOSYLMETHIONINE-8-AMINO-7-OXONONANOATE AMINOTRANSFERASE"/>
    <property type="match status" value="1"/>
</dbReference>
<evidence type="ECO:0000256" key="5">
    <source>
        <dbReference type="ARBA" id="ARBA00022679"/>
    </source>
</evidence>
<comment type="cofactor">
    <cofactor evidence="1 10">
        <name>pyridoxal 5'-phosphate</name>
        <dbReference type="ChEBI" id="CHEBI:597326"/>
    </cofactor>
</comment>
<dbReference type="FunFam" id="3.40.640.10:FF:000004">
    <property type="entry name" value="Acetylornithine aminotransferase"/>
    <property type="match status" value="1"/>
</dbReference>
<dbReference type="Gene3D" id="3.90.1150.10">
    <property type="entry name" value="Aspartate Aminotransferase, domain 1"/>
    <property type="match status" value="1"/>
</dbReference>
<keyword evidence="8 10" id="KW-0663">Pyridoxal phosphate</keyword>
<feature type="binding site" evidence="10">
    <location>
        <position position="326"/>
    </location>
    <ligand>
        <name>substrate</name>
    </ligand>
</feature>
<proteinExistence type="inferred from homology"/>
<dbReference type="CDD" id="cd00610">
    <property type="entry name" value="OAT_like"/>
    <property type="match status" value="1"/>
</dbReference>
<evidence type="ECO:0000313" key="13">
    <source>
        <dbReference type="Proteomes" id="UP000004382"/>
    </source>
</evidence>
<dbReference type="EC" id="2.6.1.62" evidence="10"/>
<dbReference type="InterPro" id="IPR049704">
    <property type="entry name" value="Aminotrans_3_PPA_site"/>
</dbReference>
<evidence type="ECO:0000256" key="2">
    <source>
        <dbReference type="ARBA" id="ARBA00005063"/>
    </source>
</evidence>
<dbReference type="GO" id="GO:0030170">
    <property type="term" value="F:pyridoxal phosphate binding"/>
    <property type="evidence" value="ECO:0007669"/>
    <property type="project" value="UniProtKB-UniRule"/>
</dbReference>
<comment type="pathway">
    <text evidence="2 10">Cofactor biosynthesis; biotin biosynthesis; 7,8-diaminononanoate from 8-amino-7-oxononanoate (SAM route): step 1/1.</text>
</comment>
<feature type="binding site" evidence="10">
    <location>
        <position position="444"/>
    </location>
    <ligand>
        <name>substrate</name>
    </ligand>
</feature>
<evidence type="ECO:0000256" key="6">
    <source>
        <dbReference type="ARBA" id="ARBA00022691"/>
    </source>
</evidence>
<dbReference type="GO" id="GO:0005737">
    <property type="term" value="C:cytoplasm"/>
    <property type="evidence" value="ECO:0007669"/>
    <property type="project" value="UniProtKB-SubCell"/>
</dbReference>
<dbReference type="HAMAP" id="MF_00834">
    <property type="entry name" value="BioA"/>
    <property type="match status" value="1"/>
</dbReference>
<feature type="region of interest" description="Disordered" evidence="11">
    <location>
        <begin position="1"/>
        <end position="40"/>
    </location>
</feature>
<evidence type="ECO:0000256" key="11">
    <source>
        <dbReference type="SAM" id="MobiDB-lite"/>
    </source>
</evidence>